<dbReference type="Pfam" id="PF01177">
    <property type="entry name" value="Asp_Glu_race"/>
    <property type="match status" value="1"/>
</dbReference>
<dbReference type="OrthoDB" id="9791723at2"/>
<dbReference type="RefSeq" id="WP_039980235.1">
    <property type="nucleotide sequence ID" value="NZ_BAOJ01000029.1"/>
</dbReference>
<comment type="caution">
    <text evidence="2">The sequence shown here is derived from an EMBL/GenBank/DDBJ whole genome shotgun (WGS) entry which is preliminary data.</text>
</comment>
<dbReference type="InterPro" id="IPR015942">
    <property type="entry name" value="Asp/Glu/hydantoin_racemase"/>
</dbReference>
<dbReference type="InterPro" id="IPR052186">
    <property type="entry name" value="Hydantoin_racemase-like"/>
</dbReference>
<protein>
    <submittedName>
        <fullName evidence="2">Asp/Glu/hydantoin racemase</fullName>
    </submittedName>
</protein>
<comment type="similarity">
    <text evidence="1">Belongs to the HyuE racemase family.</text>
</comment>
<reference evidence="2 3" key="1">
    <citation type="submission" date="2019-07" db="EMBL/GenBank/DDBJ databases">
        <title>Whole genome shotgun sequence of Vibrio sagamiensis NBRC 104589.</title>
        <authorList>
            <person name="Hosoyama A."/>
            <person name="Uohara A."/>
            <person name="Ohji S."/>
            <person name="Ichikawa N."/>
        </authorList>
    </citation>
    <scope>NUCLEOTIDE SEQUENCE [LARGE SCALE GENOMIC DNA]</scope>
    <source>
        <strain evidence="2 3">NBRC 104589</strain>
    </source>
</reference>
<dbReference type="Gene3D" id="3.40.50.12500">
    <property type="match status" value="1"/>
</dbReference>
<gene>
    <name evidence="2" type="ORF">VSA01S_18170</name>
</gene>
<dbReference type="AlphaFoldDB" id="A0A511QEH5"/>
<organism evidence="2 3">
    <name type="scientific">Vibrio sagamiensis NBRC 104589</name>
    <dbReference type="NCBI Taxonomy" id="1219064"/>
    <lineage>
        <taxon>Bacteria</taxon>
        <taxon>Pseudomonadati</taxon>
        <taxon>Pseudomonadota</taxon>
        <taxon>Gammaproteobacteria</taxon>
        <taxon>Vibrionales</taxon>
        <taxon>Vibrionaceae</taxon>
        <taxon>Vibrio</taxon>
    </lineage>
</organism>
<accession>A0A511QEH5</accession>
<evidence type="ECO:0000256" key="1">
    <source>
        <dbReference type="ARBA" id="ARBA00038414"/>
    </source>
</evidence>
<dbReference type="GO" id="GO:0047661">
    <property type="term" value="F:amino-acid racemase activity"/>
    <property type="evidence" value="ECO:0007669"/>
    <property type="project" value="InterPro"/>
</dbReference>
<keyword evidence="3" id="KW-1185">Reference proteome</keyword>
<proteinExistence type="inferred from homology"/>
<dbReference type="PANTHER" id="PTHR28047">
    <property type="entry name" value="PROTEIN DCG1"/>
    <property type="match status" value="1"/>
</dbReference>
<dbReference type="Proteomes" id="UP000321922">
    <property type="component" value="Unassembled WGS sequence"/>
</dbReference>
<sequence length="262" mass="28886">MKKVKIRVITAFPVDSKAPTRVLADLKRYESDSIEISLSSNKAGAAYFNSDTEQFLSMGALVFEAIAAEKEGCDAIVIESGADTGLEACREVVSIPVVGLADIAFRTASMLGRKFGLMALQDWHGYAIERMIKKYQLTDQYCGHFSTVGSTPFWVGEEKKDDHRLATAMEGIRSLIDKHNADTIVMGGSYFCDMNDDIKAKLLEEGYGDIVLINQLPLAINFAETLVKSKLCHSKKIYAIPRTSTAVYGYEDITITPSLENM</sequence>
<dbReference type="InterPro" id="IPR053714">
    <property type="entry name" value="Iso_Racemase_Enz_sf"/>
</dbReference>
<name>A0A511QEH5_9VIBR</name>
<dbReference type="PANTHER" id="PTHR28047:SF5">
    <property type="entry name" value="PROTEIN DCG1"/>
    <property type="match status" value="1"/>
</dbReference>
<evidence type="ECO:0000313" key="2">
    <source>
        <dbReference type="EMBL" id="GEM75705.1"/>
    </source>
</evidence>
<dbReference type="EMBL" id="BJXJ01000015">
    <property type="protein sequence ID" value="GEM75705.1"/>
    <property type="molecule type" value="Genomic_DNA"/>
</dbReference>
<evidence type="ECO:0000313" key="3">
    <source>
        <dbReference type="Proteomes" id="UP000321922"/>
    </source>
</evidence>